<dbReference type="EMBL" id="JACGCM010001747">
    <property type="protein sequence ID" value="KAF6150394.1"/>
    <property type="molecule type" value="Genomic_DNA"/>
</dbReference>
<name>A0A7J7M6K1_9MAGN</name>
<evidence type="ECO:0000256" key="1">
    <source>
        <dbReference type="ARBA" id="ARBA00007471"/>
    </source>
</evidence>
<keyword evidence="4" id="KW-1185">Reference proteome</keyword>
<dbReference type="GO" id="GO:0106018">
    <property type="term" value="F:phosphatidylinositol-3,5-bisphosphate phosphatase activity"/>
    <property type="evidence" value="ECO:0007669"/>
    <property type="project" value="TreeGrafter"/>
</dbReference>
<feature type="non-terminal residue" evidence="3">
    <location>
        <position position="1"/>
    </location>
</feature>
<dbReference type="InterPro" id="IPR010569">
    <property type="entry name" value="Myotubularin-like_Pase_dom"/>
</dbReference>
<comment type="caution">
    <text evidence="3">The sequence shown here is derived from an EMBL/GenBank/DDBJ whole genome shotgun (WGS) entry which is preliminary data.</text>
</comment>
<accession>A0A7J7M6K1</accession>
<organism evidence="3 4">
    <name type="scientific">Kingdonia uniflora</name>
    <dbReference type="NCBI Taxonomy" id="39325"/>
    <lineage>
        <taxon>Eukaryota</taxon>
        <taxon>Viridiplantae</taxon>
        <taxon>Streptophyta</taxon>
        <taxon>Embryophyta</taxon>
        <taxon>Tracheophyta</taxon>
        <taxon>Spermatophyta</taxon>
        <taxon>Magnoliopsida</taxon>
        <taxon>Ranunculales</taxon>
        <taxon>Circaeasteraceae</taxon>
        <taxon>Kingdonia</taxon>
    </lineage>
</organism>
<dbReference type="InterPro" id="IPR029021">
    <property type="entry name" value="Prot-tyrosine_phosphatase-like"/>
</dbReference>
<sequence>YSNTTILFKSEGTRKVIALGTIALATIERFSKQVSKLPSAPRQSDRTPARRLLQVIGKDMRVIVFGFRPRTKQRRAVFDALLRCTRPSQLWDLYTFTCGPSKYKNSSPKVRLLNEYFRLLGKGSYHAQSTFENGSFSVSNDWWRISGMNENYTMCPTYPSSFIVPKFISDEEVQQASTFRARCRLPVISWCHPGNGAVIARSSQPLVGLMMNTRRY</sequence>
<gene>
    <name evidence="3" type="ORF">GIB67_034093</name>
</gene>
<feature type="domain" description="Myotubularin phosphatase" evidence="2">
    <location>
        <begin position="121"/>
        <end position="216"/>
    </location>
</feature>
<reference evidence="3 4" key="1">
    <citation type="journal article" date="2020" name="IScience">
        <title>Genome Sequencing of the Endangered Kingdonia uniflora (Circaeasteraceae, Ranunculales) Reveals Potential Mechanisms of Evolutionary Specialization.</title>
        <authorList>
            <person name="Sun Y."/>
            <person name="Deng T."/>
            <person name="Zhang A."/>
            <person name="Moore M.J."/>
            <person name="Landis J.B."/>
            <person name="Lin N."/>
            <person name="Zhang H."/>
            <person name="Zhang X."/>
            <person name="Huang J."/>
            <person name="Zhang X."/>
            <person name="Sun H."/>
            <person name="Wang H."/>
        </authorList>
    </citation>
    <scope>NUCLEOTIDE SEQUENCE [LARGE SCALE GENOMIC DNA]</scope>
    <source>
        <strain evidence="3">TB1705</strain>
        <tissue evidence="3">Leaf</tissue>
    </source>
</reference>
<dbReference type="SUPFAM" id="SSF50729">
    <property type="entry name" value="PH domain-like"/>
    <property type="match status" value="1"/>
</dbReference>
<proteinExistence type="inferred from homology"/>
<dbReference type="GO" id="GO:0046856">
    <property type="term" value="P:phosphatidylinositol dephosphorylation"/>
    <property type="evidence" value="ECO:0007669"/>
    <property type="project" value="TreeGrafter"/>
</dbReference>
<dbReference type="InterPro" id="IPR030564">
    <property type="entry name" value="Myotubularin"/>
</dbReference>
<dbReference type="SUPFAM" id="SSF52799">
    <property type="entry name" value="(Phosphotyrosine protein) phosphatases II"/>
    <property type="match status" value="1"/>
</dbReference>
<dbReference type="PANTHER" id="PTHR10807">
    <property type="entry name" value="MYOTUBULARIN-RELATED"/>
    <property type="match status" value="1"/>
</dbReference>
<dbReference type="GO" id="GO:0004438">
    <property type="term" value="F:phosphatidylinositol-3-phosphate phosphatase activity"/>
    <property type="evidence" value="ECO:0007669"/>
    <property type="project" value="TreeGrafter"/>
</dbReference>
<protein>
    <recommendedName>
        <fullName evidence="2">Myotubularin phosphatase domain-containing protein</fullName>
    </recommendedName>
</protein>
<evidence type="ECO:0000259" key="2">
    <source>
        <dbReference type="PROSITE" id="PS51339"/>
    </source>
</evidence>
<dbReference type="GO" id="GO:0005737">
    <property type="term" value="C:cytoplasm"/>
    <property type="evidence" value="ECO:0007669"/>
    <property type="project" value="TreeGrafter"/>
</dbReference>
<evidence type="ECO:0000313" key="4">
    <source>
        <dbReference type="Proteomes" id="UP000541444"/>
    </source>
</evidence>
<dbReference type="AlphaFoldDB" id="A0A7J7M6K1"/>
<dbReference type="OrthoDB" id="271628at2759"/>
<dbReference type="PANTHER" id="PTHR10807:SF8">
    <property type="entry name" value="PHOSPHATIDYLINOSITOL-3-PHOSPHATE PHOSPHATASE"/>
    <property type="match status" value="1"/>
</dbReference>
<dbReference type="PROSITE" id="PS51339">
    <property type="entry name" value="PPASE_MYOTUBULARIN"/>
    <property type="match status" value="1"/>
</dbReference>
<dbReference type="Pfam" id="PF06602">
    <property type="entry name" value="Myotub-related"/>
    <property type="match status" value="1"/>
</dbReference>
<dbReference type="Proteomes" id="UP000541444">
    <property type="component" value="Unassembled WGS sequence"/>
</dbReference>
<comment type="similarity">
    <text evidence="1">Belongs to the protein-tyrosine phosphatase family. Non-receptor class myotubularin subfamily.</text>
</comment>
<dbReference type="Gene3D" id="2.30.29.30">
    <property type="entry name" value="Pleckstrin-homology domain (PH domain)/Phosphotyrosine-binding domain (PTB)"/>
    <property type="match status" value="1"/>
</dbReference>
<dbReference type="InterPro" id="IPR011993">
    <property type="entry name" value="PH-like_dom_sf"/>
</dbReference>
<evidence type="ECO:0000313" key="3">
    <source>
        <dbReference type="EMBL" id="KAF6150394.1"/>
    </source>
</evidence>